<sequence length="432" mass="49420">MQTFFDSYLSEGLKMIRLFDYVDDLVFLMKVEKKGLSYHYINQAVKEVLQFDESVMNRTLHEVISNEEEADLLSSQYLQVVTSKEPVKFIHELANPTLKFIGDTTLYPVSNEEGDCAYILAIVKDITENYQLEQKLRENEERYRLIAENSLDVIKLINTDGIIEYVSPSSEVIVGFTPSSYLGKNFSEFLCEEDRATVVSKFAEILQTGKPLTVETKHLHADGHFIWMEIIATPVIKDGQVVQVVTSARDISERIEYREKLAKMAFHDYLSGLPNRRLFEDRLDMALKHASRHNERVGLILIDGRNFKAINDTYGHEVGDEVIVRLARRLEQSVRSVDTVARLGGDEFAIVLPELEDERDAIRVADRIVQIFEQPCFIGAHEIAFKVDIGISVYPDHTLDQKELIRFADEAMYSTKADDKSSFCVYQAPVVL</sequence>
<accession>A0A264W3F8</accession>
<dbReference type="PROSITE" id="PS50112">
    <property type="entry name" value="PAS"/>
    <property type="match status" value="1"/>
</dbReference>
<dbReference type="Gene3D" id="3.30.70.270">
    <property type="match status" value="1"/>
</dbReference>
<dbReference type="InterPro" id="IPR035965">
    <property type="entry name" value="PAS-like_dom_sf"/>
</dbReference>
<comment type="caution">
    <text evidence="4">The sequence shown here is derived from an EMBL/GenBank/DDBJ whole genome shotgun (WGS) entry which is preliminary data.</text>
</comment>
<dbReference type="InterPro" id="IPR013656">
    <property type="entry name" value="PAS_4"/>
</dbReference>
<feature type="domain" description="PAC" evidence="2">
    <location>
        <begin position="83"/>
        <end position="138"/>
    </location>
</feature>
<dbReference type="Gene3D" id="3.30.450.20">
    <property type="entry name" value="PAS domain"/>
    <property type="match status" value="2"/>
</dbReference>
<dbReference type="RefSeq" id="WP_094942743.1">
    <property type="nucleotide sequence ID" value="NZ_NOKQ01000204.1"/>
</dbReference>
<name>A0A264W3F8_9BACL</name>
<dbReference type="InterPro" id="IPR000700">
    <property type="entry name" value="PAS-assoc_C"/>
</dbReference>
<reference evidence="4 5" key="1">
    <citation type="submission" date="2017-07" db="EMBL/GenBank/DDBJ databases">
        <title>Tetzosporium hominis gen.nov. sp.nov.</title>
        <authorList>
            <person name="Tetz G."/>
            <person name="Tetz V."/>
        </authorList>
    </citation>
    <scope>NUCLEOTIDE SEQUENCE [LARGE SCALE GENOMIC DNA]</scope>
    <source>
        <strain evidence="4 5">VT-49</strain>
    </source>
</reference>
<feature type="domain" description="GGDEF" evidence="3">
    <location>
        <begin position="295"/>
        <end position="428"/>
    </location>
</feature>
<dbReference type="NCBIfam" id="TIGR00254">
    <property type="entry name" value="GGDEF"/>
    <property type="match status" value="1"/>
</dbReference>
<dbReference type="PROSITE" id="PS50887">
    <property type="entry name" value="GGDEF"/>
    <property type="match status" value="1"/>
</dbReference>
<dbReference type="Proteomes" id="UP000217065">
    <property type="component" value="Unassembled WGS sequence"/>
</dbReference>
<dbReference type="InterPro" id="IPR001610">
    <property type="entry name" value="PAC"/>
</dbReference>
<dbReference type="AlphaFoldDB" id="A0A264W3F8"/>
<dbReference type="Pfam" id="PF00990">
    <property type="entry name" value="GGDEF"/>
    <property type="match status" value="1"/>
</dbReference>
<organism evidence="4 5">
    <name type="scientific">Tetzosporium hominis</name>
    <dbReference type="NCBI Taxonomy" id="2020506"/>
    <lineage>
        <taxon>Bacteria</taxon>
        <taxon>Bacillati</taxon>
        <taxon>Bacillota</taxon>
        <taxon>Bacilli</taxon>
        <taxon>Bacillales</taxon>
        <taxon>Caryophanaceae</taxon>
        <taxon>Tetzosporium</taxon>
    </lineage>
</organism>
<feature type="domain" description="PAC" evidence="2">
    <location>
        <begin position="212"/>
        <end position="263"/>
    </location>
</feature>
<evidence type="ECO:0000313" key="5">
    <source>
        <dbReference type="Proteomes" id="UP000217065"/>
    </source>
</evidence>
<dbReference type="PANTHER" id="PTHR44757:SF2">
    <property type="entry name" value="BIOFILM ARCHITECTURE MAINTENANCE PROTEIN MBAA"/>
    <property type="match status" value="1"/>
</dbReference>
<dbReference type="InterPro" id="IPR043128">
    <property type="entry name" value="Rev_trsase/Diguanyl_cyclase"/>
</dbReference>
<dbReference type="PROSITE" id="PS50113">
    <property type="entry name" value="PAC"/>
    <property type="match status" value="2"/>
</dbReference>
<dbReference type="PANTHER" id="PTHR44757">
    <property type="entry name" value="DIGUANYLATE CYCLASE DGCP"/>
    <property type="match status" value="1"/>
</dbReference>
<evidence type="ECO:0008006" key="6">
    <source>
        <dbReference type="Google" id="ProtNLM"/>
    </source>
</evidence>
<gene>
    <name evidence="4" type="ORF">CF394_07680</name>
</gene>
<dbReference type="InterPro" id="IPR000014">
    <property type="entry name" value="PAS"/>
</dbReference>
<dbReference type="CDD" id="cd01949">
    <property type="entry name" value="GGDEF"/>
    <property type="match status" value="1"/>
</dbReference>
<dbReference type="InterPro" id="IPR000160">
    <property type="entry name" value="GGDEF_dom"/>
</dbReference>
<dbReference type="EMBL" id="NOKQ01000204">
    <property type="protein sequence ID" value="OZS78104.1"/>
    <property type="molecule type" value="Genomic_DNA"/>
</dbReference>
<protein>
    <recommendedName>
        <fullName evidence="6">Sensor domain-containing diguanylate cyclase</fullName>
    </recommendedName>
</protein>
<dbReference type="FunFam" id="3.30.70.270:FF:000001">
    <property type="entry name" value="Diguanylate cyclase domain protein"/>
    <property type="match status" value="1"/>
</dbReference>
<evidence type="ECO:0000259" key="3">
    <source>
        <dbReference type="PROSITE" id="PS50887"/>
    </source>
</evidence>
<dbReference type="Pfam" id="PF08448">
    <property type="entry name" value="PAS_4"/>
    <property type="match status" value="2"/>
</dbReference>
<dbReference type="OrthoDB" id="2624050at2"/>
<dbReference type="SUPFAM" id="SSF55785">
    <property type="entry name" value="PYP-like sensor domain (PAS domain)"/>
    <property type="match status" value="2"/>
</dbReference>
<dbReference type="SMART" id="SM00267">
    <property type="entry name" value="GGDEF"/>
    <property type="match status" value="1"/>
</dbReference>
<dbReference type="NCBIfam" id="TIGR00229">
    <property type="entry name" value="sensory_box"/>
    <property type="match status" value="1"/>
</dbReference>
<dbReference type="CDD" id="cd00130">
    <property type="entry name" value="PAS"/>
    <property type="match status" value="1"/>
</dbReference>
<dbReference type="SMART" id="SM00091">
    <property type="entry name" value="PAS"/>
    <property type="match status" value="1"/>
</dbReference>
<dbReference type="SMART" id="SM00086">
    <property type="entry name" value="PAC"/>
    <property type="match status" value="2"/>
</dbReference>
<evidence type="ECO:0000259" key="2">
    <source>
        <dbReference type="PROSITE" id="PS50113"/>
    </source>
</evidence>
<keyword evidence="5" id="KW-1185">Reference proteome</keyword>
<feature type="domain" description="PAS" evidence="1">
    <location>
        <begin position="139"/>
        <end position="209"/>
    </location>
</feature>
<dbReference type="SUPFAM" id="SSF55073">
    <property type="entry name" value="Nucleotide cyclase"/>
    <property type="match status" value="1"/>
</dbReference>
<proteinExistence type="predicted"/>
<evidence type="ECO:0000313" key="4">
    <source>
        <dbReference type="EMBL" id="OZS78104.1"/>
    </source>
</evidence>
<evidence type="ECO:0000259" key="1">
    <source>
        <dbReference type="PROSITE" id="PS50112"/>
    </source>
</evidence>
<dbReference type="InterPro" id="IPR052155">
    <property type="entry name" value="Biofilm_reg_signaling"/>
</dbReference>
<dbReference type="InterPro" id="IPR029787">
    <property type="entry name" value="Nucleotide_cyclase"/>
</dbReference>